<evidence type="ECO:0000256" key="4">
    <source>
        <dbReference type="ARBA" id="ARBA00023136"/>
    </source>
</evidence>
<keyword evidence="7" id="KW-1185">Reference proteome</keyword>
<dbReference type="InterPro" id="IPR032808">
    <property type="entry name" value="DoxX"/>
</dbReference>
<evidence type="ECO:0000313" key="7">
    <source>
        <dbReference type="Proteomes" id="UP000658127"/>
    </source>
</evidence>
<comment type="caution">
    <text evidence="6">The sequence shown here is derived from an EMBL/GenBank/DDBJ whole genome shotgun (WGS) entry which is preliminary data.</text>
</comment>
<evidence type="ECO:0000256" key="1">
    <source>
        <dbReference type="ARBA" id="ARBA00004141"/>
    </source>
</evidence>
<organism evidence="6 7">
    <name type="scientific">Nocardia rhizosphaerihabitans</name>
    <dbReference type="NCBI Taxonomy" id="1691570"/>
    <lineage>
        <taxon>Bacteria</taxon>
        <taxon>Bacillati</taxon>
        <taxon>Actinomycetota</taxon>
        <taxon>Actinomycetes</taxon>
        <taxon>Mycobacteriales</taxon>
        <taxon>Nocardiaceae</taxon>
        <taxon>Nocardia</taxon>
    </lineage>
</organism>
<dbReference type="Proteomes" id="UP000658127">
    <property type="component" value="Unassembled WGS sequence"/>
</dbReference>
<sequence length="292" mass="30935">MNAIEVQGTVAAGFESVRAEFAAVVAEEGGESGPQLSFIAPRSTPRSFLPPDTPSTSKGPIPHVFSRHLDTPFPQPETRAPGTRRRRPAETAVDAYWDLARISYVREAFDHLGYPLYFATILGVAKAGALAAIVTPDHPRTKEWAYAGLVFVYGGAATSHLAVGAGPDNGPCHCCSWPVPSPPAPGCRRAPPPAPRCAHSAARGADPSTRDPPISGLRCVPEIETVDAGLGDPPGPAATSCPVRRQNVRGDDRAPVRLFRPKKTHSTIELVTQVSPYGAEPHVAEQRSSHVG</sequence>
<dbReference type="Pfam" id="PF13564">
    <property type="entry name" value="DoxX_2"/>
    <property type="match status" value="1"/>
</dbReference>
<evidence type="ECO:0000313" key="6">
    <source>
        <dbReference type="EMBL" id="GGN82682.1"/>
    </source>
</evidence>
<reference evidence="7" key="1">
    <citation type="journal article" date="2019" name="Int. J. Syst. Evol. Microbiol.">
        <title>The Global Catalogue of Microorganisms (GCM) 10K type strain sequencing project: providing services to taxonomists for standard genome sequencing and annotation.</title>
        <authorList>
            <consortium name="The Broad Institute Genomics Platform"/>
            <consortium name="The Broad Institute Genome Sequencing Center for Infectious Disease"/>
            <person name="Wu L."/>
            <person name="Ma J."/>
        </authorList>
    </citation>
    <scope>NUCLEOTIDE SEQUENCE [LARGE SCALE GENOMIC DNA]</scope>
    <source>
        <strain evidence="7">CGMCC 4.7329</strain>
    </source>
</reference>
<accession>A0ABQ2KI40</accession>
<evidence type="ECO:0000256" key="3">
    <source>
        <dbReference type="ARBA" id="ARBA00022989"/>
    </source>
</evidence>
<feature type="region of interest" description="Disordered" evidence="5">
    <location>
        <begin position="64"/>
        <end position="87"/>
    </location>
</feature>
<comment type="subcellular location">
    <subcellularLocation>
        <location evidence="1">Membrane</location>
        <topology evidence="1">Multi-pass membrane protein</topology>
    </subcellularLocation>
</comment>
<evidence type="ECO:0000256" key="5">
    <source>
        <dbReference type="SAM" id="MobiDB-lite"/>
    </source>
</evidence>
<dbReference type="RefSeq" id="WP_229739896.1">
    <property type="nucleotide sequence ID" value="NZ_BMNE01000003.1"/>
</dbReference>
<evidence type="ECO:0000256" key="2">
    <source>
        <dbReference type="ARBA" id="ARBA00022692"/>
    </source>
</evidence>
<gene>
    <name evidence="6" type="ORF">GCM10011610_34290</name>
</gene>
<protein>
    <submittedName>
        <fullName evidence="6">Uncharacterized protein</fullName>
    </submittedName>
</protein>
<keyword evidence="3" id="KW-1133">Transmembrane helix</keyword>
<dbReference type="EMBL" id="BMNE01000003">
    <property type="protein sequence ID" value="GGN82682.1"/>
    <property type="molecule type" value="Genomic_DNA"/>
</dbReference>
<name>A0ABQ2KI40_9NOCA</name>
<feature type="region of interest" description="Disordered" evidence="5">
    <location>
        <begin position="198"/>
        <end position="217"/>
    </location>
</feature>
<proteinExistence type="predicted"/>
<keyword evidence="4" id="KW-0472">Membrane</keyword>
<keyword evidence="2" id="KW-0812">Transmembrane</keyword>